<comment type="caution">
    <text evidence="7">The sequence shown here is derived from an EMBL/GenBank/DDBJ whole genome shotgun (WGS) entry which is preliminary data.</text>
</comment>
<feature type="transmembrane region" description="Helical" evidence="5">
    <location>
        <begin position="132"/>
        <end position="154"/>
    </location>
</feature>
<evidence type="ECO:0000313" key="8">
    <source>
        <dbReference type="Proteomes" id="UP001144323"/>
    </source>
</evidence>
<proteinExistence type="predicted"/>
<feature type="transmembrane region" description="Helical" evidence="5">
    <location>
        <begin position="83"/>
        <end position="101"/>
    </location>
</feature>
<feature type="transmembrane region" description="Helical" evidence="5">
    <location>
        <begin position="55"/>
        <end position="71"/>
    </location>
</feature>
<gene>
    <name evidence="7" type="ORF">LMG27198_19260</name>
</gene>
<dbReference type="GO" id="GO:0016020">
    <property type="term" value="C:membrane"/>
    <property type="evidence" value="ECO:0007669"/>
    <property type="project" value="UniProtKB-SubCell"/>
</dbReference>
<keyword evidence="3 5" id="KW-1133">Transmembrane helix</keyword>
<evidence type="ECO:0000256" key="4">
    <source>
        <dbReference type="ARBA" id="ARBA00023136"/>
    </source>
</evidence>
<feature type="transmembrane region" description="Helical" evidence="5">
    <location>
        <begin position="244"/>
        <end position="266"/>
    </location>
</feature>
<name>A0A9W6LS33_9HYPH</name>
<comment type="subcellular location">
    <subcellularLocation>
        <location evidence="1">Membrane</location>
        <topology evidence="1">Multi-pass membrane protein</topology>
    </subcellularLocation>
</comment>
<dbReference type="InterPro" id="IPR007016">
    <property type="entry name" value="O-antigen_ligase-rel_domated"/>
</dbReference>
<feature type="transmembrane region" description="Helical" evidence="5">
    <location>
        <begin position="202"/>
        <end position="232"/>
    </location>
</feature>
<reference evidence="7" key="1">
    <citation type="journal article" date="2023" name="Int. J. Syst. Evol. Microbiol.">
        <title>Methylocystis iwaonis sp. nov., a type II methane-oxidizing bacterium from surface soil of a rice paddy field in Japan, and emended description of the genus Methylocystis (ex Whittenbury et al. 1970) Bowman et al. 1993.</title>
        <authorList>
            <person name="Kaise H."/>
            <person name="Sawadogo J.B."/>
            <person name="Alam M.S."/>
            <person name="Ueno C."/>
            <person name="Dianou D."/>
            <person name="Shinjo R."/>
            <person name="Asakawa S."/>
        </authorList>
    </citation>
    <scope>NUCLEOTIDE SEQUENCE</scope>
    <source>
        <strain evidence="7">LMG27198</strain>
    </source>
</reference>
<evidence type="ECO:0000313" key="7">
    <source>
        <dbReference type="EMBL" id="GLI92934.1"/>
    </source>
</evidence>
<feature type="transmembrane region" description="Helical" evidence="5">
    <location>
        <begin position="107"/>
        <end position="125"/>
    </location>
</feature>
<dbReference type="RefSeq" id="WP_281802453.1">
    <property type="nucleotide sequence ID" value="NZ_BSEC01000001.1"/>
</dbReference>
<evidence type="ECO:0000256" key="2">
    <source>
        <dbReference type="ARBA" id="ARBA00022692"/>
    </source>
</evidence>
<feature type="transmembrane region" description="Helical" evidence="5">
    <location>
        <begin position="16"/>
        <end position="35"/>
    </location>
</feature>
<feature type="domain" description="O-antigen ligase-related" evidence="6">
    <location>
        <begin position="206"/>
        <end position="349"/>
    </location>
</feature>
<feature type="transmembrane region" description="Helical" evidence="5">
    <location>
        <begin position="375"/>
        <end position="393"/>
    </location>
</feature>
<keyword evidence="4 5" id="KW-0472">Membrane</keyword>
<keyword evidence="2 5" id="KW-0812">Transmembrane</keyword>
<evidence type="ECO:0000259" key="6">
    <source>
        <dbReference type="Pfam" id="PF04932"/>
    </source>
</evidence>
<dbReference type="AlphaFoldDB" id="A0A9W6LS33"/>
<keyword evidence="8" id="KW-1185">Reference proteome</keyword>
<dbReference type="Pfam" id="PF04932">
    <property type="entry name" value="Wzy_C"/>
    <property type="match status" value="1"/>
</dbReference>
<dbReference type="GO" id="GO:0016874">
    <property type="term" value="F:ligase activity"/>
    <property type="evidence" value="ECO:0007669"/>
    <property type="project" value="UniProtKB-KW"/>
</dbReference>
<protein>
    <submittedName>
        <fullName evidence="7">Ligase</fullName>
    </submittedName>
</protein>
<dbReference type="Proteomes" id="UP001144323">
    <property type="component" value="Unassembled WGS sequence"/>
</dbReference>
<evidence type="ECO:0000256" key="1">
    <source>
        <dbReference type="ARBA" id="ARBA00004141"/>
    </source>
</evidence>
<dbReference type="EMBL" id="BSEC01000001">
    <property type="protein sequence ID" value="GLI92934.1"/>
    <property type="molecule type" value="Genomic_DNA"/>
</dbReference>
<dbReference type="InterPro" id="IPR051533">
    <property type="entry name" value="WaaL-like"/>
</dbReference>
<accession>A0A9W6LS33</accession>
<organism evidence="7 8">
    <name type="scientific">Methylocystis echinoides</name>
    <dbReference type="NCBI Taxonomy" id="29468"/>
    <lineage>
        <taxon>Bacteria</taxon>
        <taxon>Pseudomonadati</taxon>
        <taxon>Pseudomonadota</taxon>
        <taxon>Alphaproteobacteria</taxon>
        <taxon>Hyphomicrobiales</taxon>
        <taxon>Methylocystaceae</taxon>
        <taxon>Methylocystis</taxon>
    </lineage>
</organism>
<dbReference type="PANTHER" id="PTHR37422:SF13">
    <property type="entry name" value="LIPOPOLYSACCHARIDE BIOSYNTHESIS PROTEIN PA4999-RELATED"/>
    <property type="match status" value="1"/>
</dbReference>
<evidence type="ECO:0000256" key="3">
    <source>
        <dbReference type="ARBA" id="ARBA00022989"/>
    </source>
</evidence>
<evidence type="ECO:0000256" key="5">
    <source>
        <dbReference type="SAM" id="Phobius"/>
    </source>
</evidence>
<keyword evidence="7" id="KW-0436">Ligase</keyword>
<sequence length="449" mass="50628">MSSIRYRRAQAEAERAARWAGALTRLSLILISFLLNGDFHPDLLPGGEGSNFQQYLGLTLWVTIIVATLYLPPLRQMEGSFGIYANWAFYTIAIASAAWSANVESSMMKSAAMLIVLAGAWRLTLTFPWEELLACVQHGLFSICLFSTLMAIFVPSIGVMSDYLHAGQWSGLFASKQTLGFCSDMLLYLSTFRLMNDRRNRYSWIGVALAILCLIGSGSRGSGVLAVAAVLATYAMRKWRALGCILAFVPFILTLIGALLISYLLYTQNRFVVIGGAWLDFTQRTYIWQHALRFFWDAPWFGFGVNGFWTQRNVKDLFLERYQWFLDNYHSGYIAILMETGLVGYILFAIAGLCFALRMNRLVRGRALPERQTSFAIIFACLLYIIDFTETYFMRSTNLRTTMLAIVTALAFSRPLLPSPCRGAGDLDQRRKVPPLRLRRGLASASEWM</sequence>
<feature type="transmembrane region" description="Helical" evidence="5">
    <location>
        <begin position="333"/>
        <end position="355"/>
    </location>
</feature>
<dbReference type="PANTHER" id="PTHR37422">
    <property type="entry name" value="TEICHURONIC ACID BIOSYNTHESIS PROTEIN TUAE"/>
    <property type="match status" value="1"/>
</dbReference>